<accession>A0A8J6T6N2</accession>
<evidence type="ECO:0000313" key="2">
    <source>
        <dbReference type="Proteomes" id="UP000650524"/>
    </source>
</evidence>
<dbReference type="InterPro" id="IPR003749">
    <property type="entry name" value="ThiS/MoaD-like"/>
</dbReference>
<dbReference type="SUPFAM" id="SSF54285">
    <property type="entry name" value="MoaD/ThiS"/>
    <property type="match status" value="1"/>
</dbReference>
<dbReference type="AlphaFoldDB" id="A0A8J6T6N2"/>
<comment type="caution">
    <text evidence="1">The sequence shown here is derived from an EMBL/GenBank/DDBJ whole genome shotgun (WGS) entry which is preliminary data.</text>
</comment>
<dbReference type="InterPro" id="IPR012675">
    <property type="entry name" value="Beta-grasp_dom_sf"/>
</dbReference>
<dbReference type="EMBL" id="JACNJD010000075">
    <property type="protein sequence ID" value="MBC8176034.1"/>
    <property type="molecule type" value="Genomic_DNA"/>
</dbReference>
<dbReference type="Pfam" id="PF02597">
    <property type="entry name" value="ThiS"/>
    <property type="match status" value="1"/>
</dbReference>
<name>A0A8J6T6N2_9DELT</name>
<protein>
    <submittedName>
        <fullName evidence="1">MoaD/ThiS family protein</fullName>
    </submittedName>
</protein>
<organism evidence="1 2">
    <name type="scientific">Candidatus Desulfacyla euxinica</name>
    <dbReference type="NCBI Taxonomy" id="2841693"/>
    <lineage>
        <taxon>Bacteria</taxon>
        <taxon>Deltaproteobacteria</taxon>
        <taxon>Candidatus Desulfacyla</taxon>
    </lineage>
</organism>
<evidence type="ECO:0000313" key="1">
    <source>
        <dbReference type="EMBL" id="MBC8176034.1"/>
    </source>
</evidence>
<dbReference type="Proteomes" id="UP000650524">
    <property type="component" value="Unassembled WGS sequence"/>
</dbReference>
<dbReference type="Gene3D" id="3.10.20.30">
    <property type="match status" value="1"/>
</dbReference>
<dbReference type="CDD" id="cd17040">
    <property type="entry name" value="Ubl_MoaD_like"/>
    <property type="match status" value="1"/>
</dbReference>
<proteinExistence type="predicted"/>
<dbReference type="InterPro" id="IPR016155">
    <property type="entry name" value="Mopterin_synth/thiamin_S_b"/>
</dbReference>
<gene>
    <name evidence="1" type="ORF">H8E19_01410</name>
</gene>
<sequence length="81" mass="9098">MRVSVQFHGVHRAITRVNEIRLALASNARVSDLFKHIQCTYPDLQLSQDDIMVSINDQLSTMNHPLNSEDKISFLPHIGGG</sequence>
<reference evidence="1 2" key="1">
    <citation type="submission" date="2020-08" db="EMBL/GenBank/DDBJ databases">
        <title>Bridging the membrane lipid divide: bacteria of the FCB group superphylum have the potential to synthesize archaeal ether lipids.</title>
        <authorList>
            <person name="Villanueva L."/>
            <person name="Von Meijenfeldt F.A.B."/>
            <person name="Westbye A.B."/>
            <person name="Yadav S."/>
            <person name="Hopmans E.C."/>
            <person name="Dutilh B.E."/>
            <person name="Sinninghe Damste J.S."/>
        </authorList>
    </citation>
    <scope>NUCLEOTIDE SEQUENCE [LARGE SCALE GENOMIC DNA]</scope>
    <source>
        <strain evidence="1">NIOZ-UU27</strain>
    </source>
</reference>